<protein>
    <submittedName>
        <fullName evidence="3">Uncharacterized protein YndB with AHSA1/START domain</fullName>
    </submittedName>
</protein>
<evidence type="ECO:0000313" key="3">
    <source>
        <dbReference type="EMBL" id="TDV55294.1"/>
    </source>
</evidence>
<dbReference type="OrthoDB" id="268331at2"/>
<feature type="domain" description="Activator of Hsp90 ATPase homologue 1/2-like C-terminal" evidence="2">
    <location>
        <begin position="19"/>
        <end position="146"/>
    </location>
</feature>
<comment type="similarity">
    <text evidence="1">Belongs to the AHA1 family.</text>
</comment>
<accession>A0A4R7VYX9</accession>
<gene>
    <name evidence="3" type="ORF">CLV71_103535</name>
</gene>
<proteinExistence type="inferred from homology"/>
<dbReference type="RefSeq" id="WP_133902375.1">
    <property type="nucleotide sequence ID" value="NZ_SOCP01000003.1"/>
</dbReference>
<reference evidence="3 4" key="1">
    <citation type="submission" date="2019-03" db="EMBL/GenBank/DDBJ databases">
        <title>Genomic Encyclopedia of Archaeal and Bacterial Type Strains, Phase II (KMG-II): from individual species to whole genera.</title>
        <authorList>
            <person name="Goeker M."/>
        </authorList>
    </citation>
    <scope>NUCLEOTIDE SEQUENCE [LARGE SCALE GENOMIC DNA]</scope>
    <source>
        <strain evidence="3 4">DSM 45499</strain>
    </source>
</reference>
<dbReference type="CDD" id="cd08891">
    <property type="entry name" value="SRPBCC_CalC"/>
    <property type="match status" value="1"/>
</dbReference>
<organism evidence="3 4">
    <name type="scientific">Actinophytocola oryzae</name>
    <dbReference type="NCBI Taxonomy" id="502181"/>
    <lineage>
        <taxon>Bacteria</taxon>
        <taxon>Bacillati</taxon>
        <taxon>Actinomycetota</taxon>
        <taxon>Actinomycetes</taxon>
        <taxon>Pseudonocardiales</taxon>
        <taxon>Pseudonocardiaceae</taxon>
    </lineage>
</organism>
<dbReference type="AlphaFoldDB" id="A0A4R7VYX9"/>
<dbReference type="Gene3D" id="3.30.530.20">
    <property type="match status" value="1"/>
</dbReference>
<evidence type="ECO:0000256" key="1">
    <source>
        <dbReference type="ARBA" id="ARBA00006817"/>
    </source>
</evidence>
<dbReference type="Proteomes" id="UP000294927">
    <property type="component" value="Unassembled WGS sequence"/>
</dbReference>
<dbReference type="SUPFAM" id="SSF55961">
    <property type="entry name" value="Bet v1-like"/>
    <property type="match status" value="1"/>
</dbReference>
<evidence type="ECO:0000259" key="2">
    <source>
        <dbReference type="Pfam" id="PF08327"/>
    </source>
</evidence>
<dbReference type="InterPro" id="IPR023393">
    <property type="entry name" value="START-like_dom_sf"/>
</dbReference>
<sequence>MTPTGTRALSVTKTVTVDAGRERAFAVFTERFATWWPKSHHIGAADLADAVIEPKVGGRWYERGVDGTECDWGVVLAYDPPARVVLSWHLQGDWSYDPDPARASEIEVTFTEEADGCTRVELVHRHIERHRGADDVVSGVDSPGGWTGILTDYAEAAS</sequence>
<dbReference type="Pfam" id="PF08327">
    <property type="entry name" value="AHSA1"/>
    <property type="match status" value="1"/>
</dbReference>
<dbReference type="EMBL" id="SOCP01000003">
    <property type="protein sequence ID" value="TDV55294.1"/>
    <property type="molecule type" value="Genomic_DNA"/>
</dbReference>
<dbReference type="InterPro" id="IPR013538">
    <property type="entry name" value="ASHA1/2-like_C"/>
</dbReference>
<name>A0A4R7VYX9_9PSEU</name>
<keyword evidence="4" id="KW-1185">Reference proteome</keyword>
<evidence type="ECO:0000313" key="4">
    <source>
        <dbReference type="Proteomes" id="UP000294927"/>
    </source>
</evidence>
<comment type="caution">
    <text evidence="3">The sequence shown here is derived from an EMBL/GenBank/DDBJ whole genome shotgun (WGS) entry which is preliminary data.</text>
</comment>